<keyword evidence="2" id="KW-0963">Cytoplasm</keyword>
<evidence type="ECO:0000256" key="6">
    <source>
        <dbReference type="ARBA" id="ARBA00023125"/>
    </source>
</evidence>
<dbReference type="Proteomes" id="UP000887567">
    <property type="component" value="Unplaced"/>
</dbReference>
<dbReference type="AlphaFoldDB" id="A0A913XH99"/>
<evidence type="ECO:0000256" key="3">
    <source>
        <dbReference type="ARBA" id="ARBA00022618"/>
    </source>
</evidence>
<dbReference type="GO" id="GO:0007059">
    <property type="term" value="P:chromosome segregation"/>
    <property type="evidence" value="ECO:0007669"/>
    <property type="project" value="UniProtKB-KW"/>
</dbReference>
<keyword evidence="7" id="KW-0233">DNA recombination</keyword>
<dbReference type="GO" id="GO:0006310">
    <property type="term" value="P:DNA recombination"/>
    <property type="evidence" value="ECO:0007669"/>
    <property type="project" value="UniProtKB-KW"/>
</dbReference>
<dbReference type="OrthoDB" id="2361793at2759"/>
<dbReference type="InterPro" id="IPR010998">
    <property type="entry name" value="Integrase_recombinase_N"/>
</dbReference>
<evidence type="ECO:0000259" key="9">
    <source>
        <dbReference type="PROSITE" id="PS51898"/>
    </source>
</evidence>
<dbReference type="InterPro" id="IPR050090">
    <property type="entry name" value="Tyrosine_recombinase_XerCD"/>
</dbReference>
<dbReference type="PANTHER" id="PTHR30349:SF77">
    <property type="entry name" value="TYROSINE RECOMBINASE XERC"/>
    <property type="match status" value="1"/>
</dbReference>
<keyword evidence="5" id="KW-0229">DNA integration</keyword>
<dbReference type="GO" id="GO:0051301">
    <property type="term" value="P:cell division"/>
    <property type="evidence" value="ECO:0007669"/>
    <property type="project" value="UniProtKB-KW"/>
</dbReference>
<dbReference type="GeneID" id="110242666"/>
<dbReference type="InterPro" id="IPR002104">
    <property type="entry name" value="Integrase_catalytic"/>
</dbReference>
<keyword evidence="12" id="KW-1185">Reference proteome</keyword>
<dbReference type="InterPro" id="IPR044068">
    <property type="entry name" value="CB"/>
</dbReference>
<evidence type="ECO:0000256" key="1">
    <source>
        <dbReference type="ARBA" id="ARBA00004496"/>
    </source>
</evidence>
<dbReference type="SUPFAM" id="SSF56349">
    <property type="entry name" value="DNA breaking-rejoining enzymes"/>
    <property type="match status" value="1"/>
</dbReference>
<evidence type="ECO:0000313" key="12">
    <source>
        <dbReference type="Proteomes" id="UP000887567"/>
    </source>
</evidence>
<comment type="subcellular location">
    <subcellularLocation>
        <location evidence="1">Cytoplasm</location>
    </subcellularLocation>
</comment>
<evidence type="ECO:0000259" key="10">
    <source>
        <dbReference type="PROSITE" id="PS51900"/>
    </source>
</evidence>
<dbReference type="GO" id="GO:0015074">
    <property type="term" value="P:DNA integration"/>
    <property type="evidence" value="ECO:0007669"/>
    <property type="project" value="UniProtKB-KW"/>
</dbReference>
<keyword evidence="3" id="KW-0132">Cell division</keyword>
<evidence type="ECO:0000256" key="2">
    <source>
        <dbReference type="ARBA" id="ARBA00022490"/>
    </source>
</evidence>
<name>A0A913XH99_EXADI</name>
<dbReference type="PROSITE" id="PS51900">
    <property type="entry name" value="CB"/>
    <property type="match status" value="1"/>
</dbReference>
<keyword evidence="6" id="KW-0238">DNA-binding</keyword>
<sequence>MCFVERMGWQWPRDAVRFLSVSVLDVQDYRDWLQSEYSAKTVNRRLSSLSSWFKYLSASAAELRLPINIPNPAHAQFIPRGQAEPEKPAQALGLGTVRKLLTLPEGDDPVSLRDKAVLALFFYSGARIGAIARLEVEDLYIDDDNGAELMLEEKGGKTRKIGLHTVAASAVAGYVEQCGLESGPLFRRASSSRSRELGDEGLSTRSLRSLLRRYYQQLPDGDRFSPHSARATVATELLEAGVDLAKVQELLGHRSITTTMEYDKRRRSTKQSASHDLPY</sequence>
<dbReference type="InterPro" id="IPR011010">
    <property type="entry name" value="DNA_brk_join_enz"/>
</dbReference>
<proteinExistence type="predicted"/>
<evidence type="ECO:0000256" key="7">
    <source>
        <dbReference type="ARBA" id="ARBA00023172"/>
    </source>
</evidence>
<reference evidence="11" key="1">
    <citation type="submission" date="2022-11" db="UniProtKB">
        <authorList>
            <consortium name="EnsemblMetazoa"/>
        </authorList>
    </citation>
    <scope>IDENTIFICATION</scope>
</reference>
<evidence type="ECO:0000256" key="5">
    <source>
        <dbReference type="ARBA" id="ARBA00022908"/>
    </source>
</evidence>
<evidence type="ECO:0000256" key="8">
    <source>
        <dbReference type="ARBA" id="ARBA00023306"/>
    </source>
</evidence>
<dbReference type="Gene3D" id="1.10.150.130">
    <property type="match status" value="1"/>
</dbReference>
<dbReference type="GO" id="GO:0005737">
    <property type="term" value="C:cytoplasm"/>
    <property type="evidence" value="ECO:0007669"/>
    <property type="project" value="UniProtKB-SubCell"/>
</dbReference>
<keyword evidence="4" id="KW-0159">Chromosome partition</keyword>
<dbReference type="PANTHER" id="PTHR30349">
    <property type="entry name" value="PHAGE INTEGRASE-RELATED"/>
    <property type="match status" value="1"/>
</dbReference>
<dbReference type="CDD" id="cd00397">
    <property type="entry name" value="DNA_BRE_C"/>
    <property type="match status" value="1"/>
</dbReference>
<dbReference type="Gene3D" id="1.10.443.10">
    <property type="entry name" value="Intergrase catalytic core"/>
    <property type="match status" value="1"/>
</dbReference>
<accession>A0A913XH99</accession>
<protein>
    <submittedName>
        <fullName evidence="11">Uncharacterized protein</fullName>
    </submittedName>
</protein>
<dbReference type="GO" id="GO:0003677">
    <property type="term" value="F:DNA binding"/>
    <property type="evidence" value="ECO:0007669"/>
    <property type="project" value="UniProtKB-KW"/>
</dbReference>
<evidence type="ECO:0000313" key="11">
    <source>
        <dbReference type="EnsemblMetazoa" id="XP_020904339.1"/>
    </source>
</evidence>
<feature type="domain" description="Core-binding (CB)" evidence="10">
    <location>
        <begin position="1"/>
        <end position="57"/>
    </location>
</feature>
<organism evidence="11 12">
    <name type="scientific">Exaiptasia diaphana</name>
    <name type="common">Tropical sea anemone</name>
    <name type="synonym">Aiptasia pulchella</name>
    <dbReference type="NCBI Taxonomy" id="2652724"/>
    <lineage>
        <taxon>Eukaryota</taxon>
        <taxon>Metazoa</taxon>
        <taxon>Cnidaria</taxon>
        <taxon>Anthozoa</taxon>
        <taxon>Hexacorallia</taxon>
        <taxon>Actiniaria</taxon>
        <taxon>Aiptasiidae</taxon>
        <taxon>Exaiptasia</taxon>
    </lineage>
</organism>
<keyword evidence="8" id="KW-0131">Cell cycle</keyword>
<dbReference type="RefSeq" id="XP_020904339.1">
    <property type="nucleotide sequence ID" value="XM_021048680.1"/>
</dbReference>
<dbReference type="EnsemblMetazoa" id="XM_021048680.1">
    <property type="protein sequence ID" value="XP_020904339.1"/>
    <property type="gene ID" value="LOC110242666"/>
</dbReference>
<dbReference type="Pfam" id="PF00589">
    <property type="entry name" value="Phage_integrase"/>
    <property type="match status" value="1"/>
</dbReference>
<evidence type="ECO:0000256" key="4">
    <source>
        <dbReference type="ARBA" id="ARBA00022829"/>
    </source>
</evidence>
<dbReference type="InterPro" id="IPR013762">
    <property type="entry name" value="Integrase-like_cat_sf"/>
</dbReference>
<dbReference type="PROSITE" id="PS51898">
    <property type="entry name" value="TYR_RECOMBINASE"/>
    <property type="match status" value="1"/>
</dbReference>
<dbReference type="KEGG" id="epa:110242666"/>
<feature type="domain" description="Tyr recombinase" evidence="9">
    <location>
        <begin position="87"/>
        <end position="276"/>
    </location>
</feature>